<protein>
    <submittedName>
        <fullName evidence="1">Uncharacterized protein</fullName>
    </submittedName>
</protein>
<accession>A0ACC6KYZ8</accession>
<evidence type="ECO:0000313" key="2">
    <source>
        <dbReference type="Proteomes" id="UP001246858"/>
    </source>
</evidence>
<evidence type="ECO:0000313" key="1">
    <source>
        <dbReference type="EMBL" id="MDR6784600.1"/>
    </source>
</evidence>
<dbReference type="Proteomes" id="UP001246858">
    <property type="component" value="Unassembled WGS sequence"/>
</dbReference>
<gene>
    <name evidence="1" type="ORF">J2X78_003174</name>
</gene>
<reference evidence="1" key="1">
    <citation type="submission" date="2023-07" db="EMBL/GenBank/DDBJ databases">
        <title>Sorghum-associated microbial communities from plants grown in Nebraska, USA.</title>
        <authorList>
            <person name="Schachtman D."/>
        </authorList>
    </citation>
    <scope>NUCLEOTIDE SEQUENCE</scope>
    <source>
        <strain evidence="1">2697</strain>
    </source>
</reference>
<sequence>MLIKEISKDIDWRMSELASLKSIPVRYKLMPHHQEMIIKYTIPSIYSLWEGFVKNSFRRYITEINSLNLLIQDVHINLVVHGITSIDKLRLENPRNSFKSKKEFTESYLSTISKPFQMTEIIPTHSNVNFEVINEILLIFNLETLPKHFDKLLGKLVTFRNSIAHGEVSIPVKLKDIELFTKLLNDLMIEILLRIENGLNLTTYKCS</sequence>
<name>A0ACC6KYZ8_9SPHI</name>
<keyword evidence="2" id="KW-1185">Reference proteome</keyword>
<organism evidence="1 2">
    <name type="scientific">Pedobacter africanus</name>
    <dbReference type="NCBI Taxonomy" id="151894"/>
    <lineage>
        <taxon>Bacteria</taxon>
        <taxon>Pseudomonadati</taxon>
        <taxon>Bacteroidota</taxon>
        <taxon>Sphingobacteriia</taxon>
        <taxon>Sphingobacteriales</taxon>
        <taxon>Sphingobacteriaceae</taxon>
        <taxon>Pedobacter</taxon>
    </lineage>
</organism>
<comment type="caution">
    <text evidence="1">The sequence shown here is derived from an EMBL/GenBank/DDBJ whole genome shotgun (WGS) entry which is preliminary data.</text>
</comment>
<proteinExistence type="predicted"/>
<dbReference type="EMBL" id="JAVDTF010000003">
    <property type="protein sequence ID" value="MDR6784600.1"/>
    <property type="molecule type" value="Genomic_DNA"/>
</dbReference>